<keyword evidence="2" id="KW-1185">Reference proteome</keyword>
<accession>A0A1J9QAJ4</accession>
<dbReference type="Proteomes" id="UP000242791">
    <property type="component" value="Unassembled WGS sequence"/>
</dbReference>
<name>A0A1J9QAJ4_9EURO</name>
<dbReference type="EMBL" id="LGTZ01002507">
    <property type="protein sequence ID" value="OJD13183.1"/>
    <property type="molecule type" value="Genomic_DNA"/>
</dbReference>
<protein>
    <submittedName>
        <fullName evidence="1">Uncharacterized protein</fullName>
    </submittedName>
</protein>
<evidence type="ECO:0000313" key="1">
    <source>
        <dbReference type="EMBL" id="OJD13183.1"/>
    </source>
</evidence>
<reference evidence="1 2" key="1">
    <citation type="submission" date="2015-08" db="EMBL/GenBank/DDBJ databases">
        <title>Emmonsia species relationships and genome sequence.</title>
        <authorList>
            <person name="Cuomo C.A."/>
            <person name="Schwartz I.S."/>
            <person name="Kenyon C."/>
            <person name="De Hoog G.S."/>
            <person name="Govender N.P."/>
            <person name="Botha A."/>
            <person name="Moreno L."/>
            <person name="De Vries M."/>
            <person name="Munoz J.F."/>
            <person name="Stielow J.B."/>
        </authorList>
    </citation>
    <scope>NUCLEOTIDE SEQUENCE [LARGE SCALE GENOMIC DNA]</scope>
    <source>
        <strain evidence="1 2">EI222</strain>
    </source>
</reference>
<dbReference type="VEuPathDB" id="FungiDB:ACJ73_09232"/>
<evidence type="ECO:0000313" key="2">
    <source>
        <dbReference type="Proteomes" id="UP000242791"/>
    </source>
</evidence>
<proteinExistence type="predicted"/>
<comment type="caution">
    <text evidence="1">The sequence shown here is derived from an EMBL/GenBank/DDBJ whole genome shotgun (WGS) entry which is preliminary data.</text>
</comment>
<sequence length="109" mass="12489">MTAKTAYHTKALYDTTRFASRVEVEPLAHFFYEEWGNRPHTVTDREIVRGLIVHEVVASQDPVKMFTVATFYIAALSSRAESIGFREPIRALLWRIGSDFVICAKDIRV</sequence>
<dbReference type="AlphaFoldDB" id="A0A1J9QAJ4"/>
<organism evidence="1 2">
    <name type="scientific">Blastomyces percursus</name>
    <dbReference type="NCBI Taxonomy" id="1658174"/>
    <lineage>
        <taxon>Eukaryota</taxon>
        <taxon>Fungi</taxon>
        <taxon>Dikarya</taxon>
        <taxon>Ascomycota</taxon>
        <taxon>Pezizomycotina</taxon>
        <taxon>Eurotiomycetes</taxon>
        <taxon>Eurotiomycetidae</taxon>
        <taxon>Onygenales</taxon>
        <taxon>Ajellomycetaceae</taxon>
        <taxon>Blastomyces</taxon>
    </lineage>
</organism>
<gene>
    <name evidence="1" type="ORF">ACJ73_09232</name>
</gene>